<evidence type="ECO:0000313" key="1">
    <source>
        <dbReference type="Ensembl" id="ENSCWAP00000021187.1"/>
    </source>
</evidence>
<reference evidence="1" key="1">
    <citation type="submission" date="2025-08" db="UniProtKB">
        <authorList>
            <consortium name="Ensembl"/>
        </authorList>
    </citation>
    <scope>IDENTIFICATION</scope>
</reference>
<dbReference type="Proteomes" id="UP000694540">
    <property type="component" value="Unplaced"/>
</dbReference>
<dbReference type="Ensembl" id="ENSCWAT00000022975.1">
    <property type="protein sequence ID" value="ENSCWAP00000021187.1"/>
    <property type="gene ID" value="ENSCWAG00000016192.1"/>
</dbReference>
<keyword evidence="2" id="KW-1185">Reference proteome</keyword>
<accession>A0A8C3X988</accession>
<evidence type="ECO:0000313" key="2">
    <source>
        <dbReference type="Proteomes" id="UP000694540"/>
    </source>
</evidence>
<organism evidence="1 2">
    <name type="scientific">Catagonus wagneri</name>
    <name type="common">Chacoan peccary</name>
    <dbReference type="NCBI Taxonomy" id="51154"/>
    <lineage>
        <taxon>Eukaryota</taxon>
        <taxon>Metazoa</taxon>
        <taxon>Chordata</taxon>
        <taxon>Craniata</taxon>
        <taxon>Vertebrata</taxon>
        <taxon>Euteleostomi</taxon>
        <taxon>Mammalia</taxon>
        <taxon>Eutheria</taxon>
        <taxon>Laurasiatheria</taxon>
        <taxon>Artiodactyla</taxon>
        <taxon>Suina</taxon>
        <taxon>Tayassuidae</taxon>
        <taxon>Catagonus</taxon>
    </lineage>
</organism>
<name>A0A8C3X988_9CETA</name>
<protein>
    <submittedName>
        <fullName evidence="1">Uncharacterized protein</fullName>
    </submittedName>
</protein>
<proteinExistence type="predicted"/>
<dbReference type="GeneTree" id="ENSGT00910000147398"/>
<sequence>VVNKTIGTFSPPSAYFLLTGGNFKCHQFAEWWAAFCSWVCVCVFILDSTSHYQILPLYLGKTRPYVKTLPLPKCLSPATPNPDLPLGVHRWFSQQAGSAFRLAT</sequence>
<reference evidence="1" key="2">
    <citation type="submission" date="2025-09" db="UniProtKB">
        <authorList>
            <consortium name="Ensembl"/>
        </authorList>
    </citation>
    <scope>IDENTIFICATION</scope>
</reference>
<dbReference type="AlphaFoldDB" id="A0A8C3X988"/>